<evidence type="ECO:0000313" key="5">
    <source>
        <dbReference type="Proteomes" id="UP000256601"/>
    </source>
</evidence>
<dbReference type="Proteomes" id="UP000256601">
    <property type="component" value="Unassembled WGS sequence"/>
</dbReference>
<gene>
    <name evidence="3" type="ORF">B0I71DRAFT_129790</name>
    <name evidence="2" type="ORF">YALI1_B05313g</name>
</gene>
<organism evidence="2 4">
    <name type="scientific">Yarrowia lipolytica</name>
    <name type="common">Candida lipolytica</name>
    <dbReference type="NCBI Taxonomy" id="4952"/>
    <lineage>
        <taxon>Eukaryota</taxon>
        <taxon>Fungi</taxon>
        <taxon>Dikarya</taxon>
        <taxon>Ascomycota</taxon>
        <taxon>Saccharomycotina</taxon>
        <taxon>Dipodascomycetes</taxon>
        <taxon>Dipodascales</taxon>
        <taxon>Dipodascales incertae sedis</taxon>
        <taxon>Yarrowia</taxon>
    </lineage>
</organism>
<dbReference type="AlphaFoldDB" id="A0A1H6PRT5"/>
<evidence type="ECO:0000313" key="2">
    <source>
        <dbReference type="EMBL" id="AOW01184.1"/>
    </source>
</evidence>
<evidence type="ECO:0000313" key="3">
    <source>
        <dbReference type="EMBL" id="RDW27072.1"/>
    </source>
</evidence>
<evidence type="ECO:0000259" key="1">
    <source>
        <dbReference type="PROSITE" id="PS50181"/>
    </source>
</evidence>
<accession>A0A1H6PRT5</accession>
<dbReference type="KEGG" id="yli:2907106"/>
<dbReference type="Proteomes" id="UP000182444">
    <property type="component" value="Chromosome 1B"/>
</dbReference>
<dbReference type="PROSITE" id="PS50181">
    <property type="entry name" value="FBOX"/>
    <property type="match status" value="1"/>
</dbReference>
<dbReference type="VEuPathDB" id="FungiDB:YALI1_B05313g"/>
<dbReference type="InterPro" id="IPR036047">
    <property type="entry name" value="F-box-like_dom_sf"/>
</dbReference>
<dbReference type="OrthoDB" id="10296839at2759"/>
<dbReference type="SMART" id="SM00256">
    <property type="entry name" value="FBOX"/>
    <property type="match status" value="1"/>
</dbReference>
<dbReference type="SUPFAM" id="SSF81383">
    <property type="entry name" value="F-box domain"/>
    <property type="match status" value="1"/>
</dbReference>
<feature type="domain" description="F-box" evidence="1">
    <location>
        <begin position="1"/>
        <end position="42"/>
    </location>
</feature>
<name>A0A1H6PRT5_YARLL</name>
<reference evidence="3 5" key="2">
    <citation type="submission" date="2018-07" db="EMBL/GenBank/DDBJ databases">
        <title>Draft Genome Assemblies for Five Robust Yarrowia lipolytica Strains Exhibiting High Lipid Production and Pentose Sugar Utilization and Sugar Alcohol Secretion from Undetoxified Lignocellulosic Biomass Hydrolysates.</title>
        <authorList>
            <consortium name="DOE Joint Genome Institute"/>
            <person name="Walker C."/>
            <person name="Ryu S."/>
            <person name="Na H."/>
            <person name="Zane M."/>
            <person name="LaButti K."/>
            <person name="Lipzen A."/>
            <person name="Haridas S."/>
            <person name="Barry K."/>
            <person name="Grigoriev I.V."/>
            <person name="Quarterman J."/>
            <person name="Slininger P."/>
            <person name="Dien B."/>
            <person name="Trinh C.T."/>
        </authorList>
    </citation>
    <scope>NUCLEOTIDE SEQUENCE [LARGE SCALE GENOMIC DNA]</scope>
    <source>
        <strain evidence="3 5">YB392</strain>
    </source>
</reference>
<dbReference type="InterPro" id="IPR001810">
    <property type="entry name" value="F-box_dom"/>
</dbReference>
<dbReference type="GeneID" id="2907106"/>
<evidence type="ECO:0000313" key="4">
    <source>
        <dbReference type="Proteomes" id="UP000182444"/>
    </source>
</evidence>
<dbReference type="RefSeq" id="XP_500473.1">
    <property type="nucleotide sequence ID" value="XM_500473.1"/>
</dbReference>
<dbReference type="EMBL" id="CP017554">
    <property type="protein sequence ID" value="AOW01184.1"/>
    <property type="molecule type" value="Genomic_DNA"/>
</dbReference>
<reference evidence="2 4" key="1">
    <citation type="journal article" date="2016" name="PLoS ONE">
        <title>Sequence Assembly of Yarrowia lipolytica Strain W29/CLIB89 Shows Transposable Element Diversity.</title>
        <authorList>
            <person name="Magnan C."/>
            <person name="Yu J."/>
            <person name="Chang I."/>
            <person name="Jahn E."/>
            <person name="Kanomata Y."/>
            <person name="Wu J."/>
            <person name="Zeller M."/>
            <person name="Oakes M."/>
            <person name="Baldi P."/>
            <person name="Sandmeyer S."/>
        </authorList>
    </citation>
    <scope>NUCLEOTIDE SEQUENCE [LARGE SCALE GENOMIC DNA]</scope>
    <source>
        <strain evidence="2">CLIB89</strain>
        <strain evidence="4">CLIB89(W29)</strain>
    </source>
</reference>
<proteinExistence type="predicted"/>
<dbReference type="Pfam" id="PF00646">
    <property type="entry name" value="F-box"/>
    <property type="match status" value="1"/>
</dbReference>
<dbReference type="EMBL" id="KZ858969">
    <property type="protein sequence ID" value="RDW27072.1"/>
    <property type="molecule type" value="Genomic_DNA"/>
</dbReference>
<protein>
    <recommendedName>
        <fullName evidence="1">F-box domain-containing protein</fullName>
    </recommendedName>
</protein>
<dbReference type="VEuPathDB" id="FungiDB:YALI0_B03938g"/>
<sequence length="389" mass="44143">MLPPELFSEVCLHLNIKDIYNLSHVNRELNGLVSDDLFRTKLLKHCPFYDLSNSPHSTWKECASTYISREGAICKEVSETKDYVVHTDNHILSGFVSLSNTCNDSILSLGQSISLDGSKVTFDQLATTVDVATGETVDQSATEGPSFKDGTYTGFHGISMRISTSIHAHMTAVESPEVLAVLTGWGFNYQRLMVKYRSSEGLDPDYVGEHINQLDRVFVSAGHVFLKSVSNWTYLLQGDTFIPVVFQPQTTREYPFLLCYNGLLMHFSGTTVEVFHVDLENKELRGGKGVSFTHSSSGFSGNLYKLIQVADNPRYAIEYNINRTICGVWDFKQMKYMRRQYNDNRKALQLVGVEDGKVEWQLYTREYMEVLLGRRLEWGEEVVHEYGDL</sequence>